<sequence>MKEDLRVSVIQMEARCGETECNLRRIAFFAAQARHRGSALACFPECALTGYSPKNAGALALPADGKECRYLEGLARLHAITLLVGMIERGRGKPYLTQMVFGPRGLIGRYRKTHLGAREREYFAPGDGTPVFHTPKADIGVELCWDAHFPGLSFALSRKGAEILFVPHAAPQRAGARETIWNRYLPARAYDNRVYLCACNLCGENGQGTQFGGGLLIAGPDGEIMAQRYSPTAGMLTATLSADMLNRYRADGDGEMESRFFPAFARVELYD</sequence>
<dbReference type="InterPro" id="IPR003010">
    <property type="entry name" value="C-N_Hydrolase"/>
</dbReference>
<comment type="caution">
    <text evidence="3">The sequence shown here is derived from an EMBL/GenBank/DDBJ whole genome shotgun (WGS) entry which is preliminary data.</text>
</comment>
<accession>A0A9X8Y8A1</accession>
<proteinExistence type="predicted"/>
<dbReference type="InterPro" id="IPR050345">
    <property type="entry name" value="Aliph_Amidase/BUP"/>
</dbReference>
<dbReference type="PROSITE" id="PS50263">
    <property type="entry name" value="CN_HYDROLASE"/>
    <property type="match status" value="1"/>
</dbReference>
<dbReference type="AlphaFoldDB" id="A0A9X8Y8A1"/>
<evidence type="ECO:0000256" key="1">
    <source>
        <dbReference type="ARBA" id="ARBA00022801"/>
    </source>
</evidence>
<dbReference type="PANTHER" id="PTHR43674">
    <property type="entry name" value="NITRILASE C965.09-RELATED"/>
    <property type="match status" value="1"/>
</dbReference>
<dbReference type="SUPFAM" id="SSF56317">
    <property type="entry name" value="Carbon-nitrogen hydrolase"/>
    <property type="match status" value="1"/>
</dbReference>
<dbReference type="GO" id="GO:0033388">
    <property type="term" value="P:putrescine biosynthetic process from arginine"/>
    <property type="evidence" value="ECO:0007669"/>
    <property type="project" value="TreeGrafter"/>
</dbReference>
<dbReference type="GO" id="GO:0050126">
    <property type="term" value="F:N-carbamoylputrescine amidase activity"/>
    <property type="evidence" value="ECO:0007669"/>
    <property type="project" value="TreeGrafter"/>
</dbReference>
<dbReference type="PANTHER" id="PTHR43674:SF2">
    <property type="entry name" value="BETA-UREIDOPROPIONASE"/>
    <property type="match status" value="1"/>
</dbReference>
<dbReference type="Pfam" id="PF00795">
    <property type="entry name" value="CN_hydrolase"/>
    <property type="match status" value="1"/>
</dbReference>
<feature type="domain" description="CN hydrolase" evidence="2">
    <location>
        <begin position="5"/>
        <end position="242"/>
    </location>
</feature>
<dbReference type="RefSeq" id="WP_132084610.1">
    <property type="nucleotide sequence ID" value="NZ_SLUK01000006.1"/>
</dbReference>
<evidence type="ECO:0000313" key="4">
    <source>
        <dbReference type="Proteomes" id="UP000294682"/>
    </source>
</evidence>
<organism evidence="3 4">
    <name type="scientific">Harryflintia acetispora</name>
    <dbReference type="NCBI Taxonomy" id="1849041"/>
    <lineage>
        <taxon>Bacteria</taxon>
        <taxon>Bacillati</taxon>
        <taxon>Bacillota</taxon>
        <taxon>Clostridia</taxon>
        <taxon>Eubacteriales</taxon>
        <taxon>Oscillospiraceae</taxon>
        <taxon>Harryflintia</taxon>
    </lineage>
</organism>
<keyword evidence="4" id="KW-1185">Reference proteome</keyword>
<dbReference type="EMBL" id="SLUK01000006">
    <property type="protein sequence ID" value="TCL43249.1"/>
    <property type="molecule type" value="Genomic_DNA"/>
</dbReference>
<protein>
    <submittedName>
        <fullName evidence="3">Amidohydrolase</fullName>
    </submittedName>
</protein>
<reference evidence="3 4" key="1">
    <citation type="submission" date="2019-03" db="EMBL/GenBank/DDBJ databases">
        <title>Genomic Encyclopedia of Type Strains, Phase IV (KMG-IV): sequencing the most valuable type-strain genomes for metagenomic binning, comparative biology and taxonomic classification.</title>
        <authorList>
            <person name="Goeker M."/>
        </authorList>
    </citation>
    <scope>NUCLEOTIDE SEQUENCE [LARGE SCALE GENOMIC DNA]</scope>
    <source>
        <strain evidence="3 4">DSM 100433</strain>
    </source>
</reference>
<evidence type="ECO:0000313" key="3">
    <source>
        <dbReference type="EMBL" id="TCL43249.1"/>
    </source>
</evidence>
<name>A0A9X8Y8A1_9FIRM</name>
<dbReference type="Proteomes" id="UP000294682">
    <property type="component" value="Unassembled WGS sequence"/>
</dbReference>
<gene>
    <name evidence="3" type="ORF">EDD78_106109</name>
</gene>
<keyword evidence="1" id="KW-0378">Hydrolase</keyword>
<dbReference type="InterPro" id="IPR036526">
    <property type="entry name" value="C-N_Hydrolase_sf"/>
</dbReference>
<dbReference type="Gene3D" id="3.60.110.10">
    <property type="entry name" value="Carbon-nitrogen hydrolase"/>
    <property type="match status" value="1"/>
</dbReference>
<evidence type="ECO:0000259" key="2">
    <source>
        <dbReference type="PROSITE" id="PS50263"/>
    </source>
</evidence>